<dbReference type="AlphaFoldDB" id="A0A4Q5M2Y1"/>
<dbReference type="Proteomes" id="UP000293162">
    <property type="component" value="Unassembled WGS sequence"/>
</dbReference>
<dbReference type="EMBL" id="SEWF01000006">
    <property type="protein sequence ID" value="RYU96716.1"/>
    <property type="molecule type" value="Genomic_DNA"/>
</dbReference>
<sequence length="196" mass="20940">MKRNVFLSFVTLFLLVLNHDLFAQKVTLESLLEKAMSLSESGKNTELAEVLKSGSFALEGEANTRGNDFKDKLLGRAAALKNLIPSATEGTLKTDVLSKVVNTIRLLVGANQINNLLSEGKEGLLGNAEDLTASINLLQLGKAVLDNKQRDKLGNLLDAATDPVKKLDDEDGGAKVAASAVKKTLGRIVDLVKEAV</sequence>
<reference evidence="1 2" key="1">
    <citation type="submission" date="2019-02" db="EMBL/GenBank/DDBJ databases">
        <title>Bacterial novel species Emticicia sp. 17J42-9 isolated from soil.</title>
        <authorList>
            <person name="Jung H.-Y."/>
        </authorList>
    </citation>
    <scope>NUCLEOTIDE SEQUENCE [LARGE SCALE GENOMIC DNA]</scope>
    <source>
        <strain evidence="1 2">17J42-9</strain>
    </source>
</reference>
<comment type="caution">
    <text evidence="1">The sequence shown here is derived from an EMBL/GenBank/DDBJ whole genome shotgun (WGS) entry which is preliminary data.</text>
</comment>
<accession>A0A4Q5M2Y1</accession>
<evidence type="ECO:0000313" key="1">
    <source>
        <dbReference type="EMBL" id="RYU96716.1"/>
    </source>
</evidence>
<proteinExistence type="predicted"/>
<gene>
    <name evidence="1" type="ORF">EWM59_06075</name>
</gene>
<evidence type="ECO:0000313" key="2">
    <source>
        <dbReference type="Proteomes" id="UP000293162"/>
    </source>
</evidence>
<organism evidence="1 2">
    <name type="scientific">Emticicia agri</name>
    <dbReference type="NCBI Taxonomy" id="2492393"/>
    <lineage>
        <taxon>Bacteria</taxon>
        <taxon>Pseudomonadati</taxon>
        <taxon>Bacteroidota</taxon>
        <taxon>Cytophagia</taxon>
        <taxon>Cytophagales</taxon>
        <taxon>Leadbetterellaceae</taxon>
        <taxon>Emticicia</taxon>
    </lineage>
</organism>
<name>A0A4Q5M2Y1_9BACT</name>
<protein>
    <submittedName>
        <fullName evidence="1">Uncharacterized protein</fullName>
    </submittedName>
</protein>
<keyword evidence="2" id="KW-1185">Reference proteome</keyword>
<dbReference type="OrthoDB" id="957346at2"/>
<dbReference type="RefSeq" id="WP_130020050.1">
    <property type="nucleotide sequence ID" value="NZ_SEWF01000006.1"/>
</dbReference>